<feature type="non-terminal residue" evidence="3">
    <location>
        <position position="1"/>
    </location>
</feature>
<comment type="caution">
    <text evidence="3">The sequence shown here is derived from an EMBL/GenBank/DDBJ whole genome shotgun (WGS) entry which is preliminary data.</text>
</comment>
<feature type="compositionally biased region" description="Low complexity" evidence="1">
    <location>
        <begin position="7"/>
        <end position="19"/>
    </location>
</feature>
<dbReference type="InterPro" id="IPR022742">
    <property type="entry name" value="Hydrolase_4"/>
</dbReference>
<evidence type="ECO:0000313" key="3">
    <source>
        <dbReference type="EMBL" id="KAH9827013.1"/>
    </source>
</evidence>
<sequence>GDAAFRGDGPAGDAEAGAGVPAGGAVRGAAPDVATVEDHGGAGAVGAEAVAEHADGVQVGPEARGAGPRVAEEIEADPLCHNTGTLEGLAGMLDRAAALEAGTVTVPEGRGEGGKTRVWFGMGTVDLICDYAAVRELYERMPVADKTFETYEGWYHKLHLEPGEDKVRFCNDVVRWILEKAREGGAGERPKL</sequence>
<dbReference type="OrthoDB" id="10249433at2759"/>
<dbReference type="InterPro" id="IPR029058">
    <property type="entry name" value="AB_hydrolase_fold"/>
</dbReference>
<evidence type="ECO:0000313" key="4">
    <source>
        <dbReference type="Proteomes" id="UP001138500"/>
    </source>
</evidence>
<feature type="region of interest" description="Disordered" evidence="1">
    <location>
        <begin position="1"/>
        <end position="23"/>
    </location>
</feature>
<dbReference type="InterPro" id="IPR051044">
    <property type="entry name" value="MAG_DAG_Lipase"/>
</dbReference>
<feature type="domain" description="Serine aminopeptidase S33" evidence="2">
    <location>
        <begin position="68"/>
        <end position="162"/>
    </location>
</feature>
<name>A0A9W7SR30_9PEZI</name>
<dbReference type="AlphaFoldDB" id="A0A9W7SR30"/>
<reference evidence="3 4" key="2">
    <citation type="journal article" date="2021" name="Curr. Genet.">
        <title>Genetic response to nitrogen starvation in the aggressive Eucalyptus foliar pathogen Teratosphaeria destructans.</title>
        <authorList>
            <person name="Havenga M."/>
            <person name="Wingfield B.D."/>
            <person name="Wingfield M.J."/>
            <person name="Dreyer L.L."/>
            <person name="Roets F."/>
            <person name="Aylward J."/>
        </authorList>
    </citation>
    <scope>NUCLEOTIDE SEQUENCE [LARGE SCALE GENOMIC DNA]</scope>
    <source>
        <strain evidence="3">CMW44962</strain>
    </source>
</reference>
<evidence type="ECO:0000259" key="2">
    <source>
        <dbReference type="Pfam" id="PF12146"/>
    </source>
</evidence>
<dbReference type="Pfam" id="PF12146">
    <property type="entry name" value="Hydrolase_4"/>
    <property type="match status" value="1"/>
</dbReference>
<keyword evidence="4" id="KW-1185">Reference proteome</keyword>
<accession>A0A9W7SR30</accession>
<dbReference type="Proteomes" id="UP001138500">
    <property type="component" value="Unassembled WGS sequence"/>
</dbReference>
<proteinExistence type="predicted"/>
<gene>
    <name evidence="3" type="ORF">Tdes44962_MAKER09879</name>
</gene>
<reference evidence="3 4" key="1">
    <citation type="journal article" date="2018" name="IMA Fungus">
        <title>IMA Genome-F 10: Nine draft genome sequences of Claviceps purpurea s.lat., including C. arundinis, C. humidiphila, and C. cf. spartinae, pseudomolecules for the pitch canker pathogen Fusarium circinatum, draft genome of Davidsoniella eucalypti, Grosmannia galeiformis, Quambalaria eucalypti, and Teratosphaeria destructans.</title>
        <authorList>
            <person name="Wingfield B.D."/>
            <person name="Liu M."/>
            <person name="Nguyen H.D."/>
            <person name="Lane F.A."/>
            <person name="Morgan S.W."/>
            <person name="De Vos L."/>
            <person name="Wilken P.M."/>
            <person name="Duong T.A."/>
            <person name="Aylward J."/>
            <person name="Coetzee M.P."/>
            <person name="Dadej K."/>
            <person name="De Beer Z.W."/>
            <person name="Findlay W."/>
            <person name="Havenga M."/>
            <person name="Kolarik M."/>
            <person name="Menzies J.G."/>
            <person name="Naidoo K."/>
            <person name="Pochopski O."/>
            <person name="Shoukouhi P."/>
            <person name="Santana Q.C."/>
            <person name="Seifert K.A."/>
            <person name="Soal N."/>
            <person name="Steenkamp E.T."/>
            <person name="Tatham C.T."/>
            <person name="van der Nest M.A."/>
            <person name="Wingfield M.J."/>
        </authorList>
    </citation>
    <scope>NUCLEOTIDE SEQUENCE [LARGE SCALE GENOMIC DNA]</scope>
    <source>
        <strain evidence="3">CMW44962</strain>
    </source>
</reference>
<evidence type="ECO:0000256" key="1">
    <source>
        <dbReference type="SAM" id="MobiDB-lite"/>
    </source>
</evidence>
<protein>
    <submittedName>
        <fullName evidence="3">Monoglyceride lipase</fullName>
    </submittedName>
</protein>
<dbReference type="Gene3D" id="3.40.50.1820">
    <property type="entry name" value="alpha/beta hydrolase"/>
    <property type="match status" value="1"/>
</dbReference>
<dbReference type="PANTHER" id="PTHR11614">
    <property type="entry name" value="PHOSPHOLIPASE-RELATED"/>
    <property type="match status" value="1"/>
</dbReference>
<dbReference type="EMBL" id="RIBY02001928">
    <property type="protein sequence ID" value="KAH9827013.1"/>
    <property type="molecule type" value="Genomic_DNA"/>
</dbReference>
<organism evidence="3 4">
    <name type="scientific">Teratosphaeria destructans</name>
    <dbReference type="NCBI Taxonomy" id="418781"/>
    <lineage>
        <taxon>Eukaryota</taxon>
        <taxon>Fungi</taxon>
        <taxon>Dikarya</taxon>
        <taxon>Ascomycota</taxon>
        <taxon>Pezizomycotina</taxon>
        <taxon>Dothideomycetes</taxon>
        <taxon>Dothideomycetidae</taxon>
        <taxon>Mycosphaerellales</taxon>
        <taxon>Teratosphaeriaceae</taxon>
        <taxon>Teratosphaeria</taxon>
    </lineage>
</organism>
<dbReference type="SUPFAM" id="SSF53474">
    <property type="entry name" value="alpha/beta-Hydrolases"/>
    <property type="match status" value="1"/>
</dbReference>